<feature type="non-terminal residue" evidence="1">
    <location>
        <position position="1"/>
    </location>
</feature>
<dbReference type="Proteomes" id="UP000831701">
    <property type="component" value="Chromosome 8"/>
</dbReference>
<reference evidence="1" key="1">
    <citation type="submission" date="2022-04" db="EMBL/GenBank/DDBJ databases">
        <title>Jade perch genome.</title>
        <authorList>
            <person name="Chao B."/>
        </authorList>
    </citation>
    <scope>NUCLEOTIDE SEQUENCE</scope>
    <source>
        <strain evidence="1">CB-2022</strain>
    </source>
</reference>
<organism evidence="1 2">
    <name type="scientific">Scortum barcoo</name>
    <name type="common">barcoo grunter</name>
    <dbReference type="NCBI Taxonomy" id="214431"/>
    <lineage>
        <taxon>Eukaryota</taxon>
        <taxon>Metazoa</taxon>
        <taxon>Chordata</taxon>
        <taxon>Craniata</taxon>
        <taxon>Vertebrata</taxon>
        <taxon>Euteleostomi</taxon>
        <taxon>Actinopterygii</taxon>
        <taxon>Neopterygii</taxon>
        <taxon>Teleostei</taxon>
        <taxon>Neoteleostei</taxon>
        <taxon>Acanthomorphata</taxon>
        <taxon>Eupercaria</taxon>
        <taxon>Centrarchiformes</taxon>
        <taxon>Terapontoidei</taxon>
        <taxon>Terapontidae</taxon>
        <taxon>Scortum</taxon>
    </lineage>
</organism>
<comment type="caution">
    <text evidence="1">The sequence shown here is derived from an EMBL/GenBank/DDBJ whole genome shotgun (WGS) entry which is preliminary data.</text>
</comment>
<accession>A0ACB8WMQ8</accession>
<keyword evidence="2" id="KW-1185">Reference proteome</keyword>
<dbReference type="EMBL" id="CM041538">
    <property type="protein sequence ID" value="KAI3368587.1"/>
    <property type="molecule type" value="Genomic_DNA"/>
</dbReference>
<evidence type="ECO:0000313" key="1">
    <source>
        <dbReference type="EMBL" id="KAI3368587.1"/>
    </source>
</evidence>
<sequence>LILLHAEQGYDPFNPEVVRPQEQQNGGDLTGALELVNKAIEEVRSEVEREKRKLSRIGDEPYDPSKSSTSSQSDAVKSKTPPAHMAYDPGSYQMTSGGYNPTPGCSKYTLDSDNHGNNSNSMEYVPTSVRKPPSRTHMHQLPSPPPSPKYSNSTSSSKCKYTVDNSRPSTDMEYDPLSNYSAGIAAKSKRDKQSAEAVKKEGRKTNKVAGSDLSEEECVVAAKKPRQQSVDSKKYTFSDSDGESSGTEYRPTSLSNIQQRKGNSGTLWNAMGKERKERTESMLNALTQRNSEDLAGDSDVQGDIKRKDSQEKKKVADRISHEKSGKSEKMHKLEKEEIKTALSIKSSSSSSKDKGLVKNSNQDSAKKENKSHGKRDERKNTVKVKTSDKVQREGRDEKRSDGKIKSLEKVKTDSSKQDKETENGARESKKPKISDKEKELSKHKDRQHKNGRLDSSKRERDVKKISKTSSSGSASSSSNSKSSSAQSRDKVKPNTSSSNGKRLEDKRRSLSLSHADLFGDESPEEAEPIEVDDDDDDEPEEVLVRKSADALKRGRLNKRKASELTPSSSDDEDDRGVEGSGASKDEVDGVGFDYSSFQDDLDFDSDPMEECLRIFNESRDVKTEDKGRQSKQPSRDSEEEKSTESTLTTLFPGQKKRVSHLVAKGNTDAPSKTVVRPYKRLSAQEVCYQRMQMAQQQAAQLSASVKAASQSSSPGFSGERKRIAHRPNPQITSSKTSIESLMHYLCARVCLGPADVKPAASRVLSPSQTHQAVKAQTTAGILSKTMSTVTQRRVAHTPTMKSSSMKRPSIPTEFGAKVPTNIRQRYLNTFIDECVKFCPSEEVAFQMALDEEKLVYERSSSKNIYLNVAVNALKKLRSKSSSCPSPVTKEPGLVANRRAQSHEEVLGGRLAATTSFTVNRMGKQQEEKLTGATLYRKLRPYLMTEEQLQEHGYPRTNPEASGKAVIYNLPEKKAVTDPFTKICCRCGAEYKINVNGSCIRKEECSFHWGRLRRHKVAGGWETNYSCCAAAVGSPGCQVAKQHVQDGRKESLDGYITTFSKALPPDGNGGVFALDCEMCYTKQGLELTRVTVIDSEMKVIYDTFVKPESKVVDYNTRFSGVTEEDLENTTISLRDVQAVLLSMFSAESILIGHSLESDLLALKLIHSSIVDTAIVFPHRLGLPYKRALRNLMADHLKRIIQDNVEGHDSSEDAAACMELMFWKIKEDAKLGQCHSKPRVCHSQCQASQRDPGTQRGLRRPTDPLPALPVSLRSNMNSLNFCGAPSSGVFPLHGVNSLLFDLHHQMAEQYHVYPAASPAVHTLSVAERLAELILEARYGNQQKHRRSRTAFTVSQLQALEKAFQQTQYPDVGMRERLAVCINLPEARIQYYILASFLLCRCYWSFYGLHGWRITVERPGYHKLMDFDKRGGKGETEEGKKMSKTAGSRTGHGGRSSGTNSGVLMVGPNFRVGKKIGCGNFGELRLGKNLYTNEYVAIKLVKLTLLLTKLTQPLLCTVASYLSGTPPPDGIMLEQDNATNQVEENIDYEPIKSRAPQLHLEYRFYKQLGNSEGIPQVYYFGPCGKYNAMVLELLGPSLEDLFDLCDRTFSLKTVLMIAIQLITRMEYVHTKSLIYRDVKPENFLVGRPGSKRQHTIHIIDFGLAKEYIDPETKKHIPYREHKSLTGTARYMSINTHLGKGKIVSGSGGKGVQSRRDDLEALGHMFMYFLRGSLPWQGLKADTLKERYQKIGDTKRATPIEVLCESFPEEMATYLRYVRRLDFFEKPDYDYLRKLFTDLFDRNGYVFDYEYDWVGKSLPTPIGPIPSDTPLQPSSRDKAQQQTKNQVMSSTNGELNTDDPTAGHSNAPITAPTEVEVADETKYENNASKTVLLAVGTVTGLRSLIVNKGSFITAVKSTMEQSVPAGRSLSVCRRVCYAAGHFLNDLCASMWFTYLLVYLHTVLGLHSAYAGHLASGAGGKPGTCWVSTGQCAQSVSWKYIDTLMVMFVLWCPSPSSSTPAWPVMTALLSGAQLVYFTPFIIVFQFGWAATQISHLSLIPELASSESDKVELTAYRYAFTVVANITVYTVAWLLFHFQDQHNVDPSISGNLGKVDIPLFRTLALIMLGTGALFSLIFHIGTKEETLASERGTQLITPSPSQEALPRLVFQWKHWLKEPSFYQMAFLYMCTRLIVNLSQTYISVYLTNSLMLAKITYLIGLSLVLGFAAWVFVDKNMGAKSIYGAAVLLGGGSATILVMSLSMTATLIGEQTQSGAFVYGSMSFTDKVANGIGVILIQTLRPCSTETCCPDCVWFYRDVMAIVTGGVAVAAALCLVTVLIRPIRIRKIVESYCLRCEYTEHYSGEQVRAFIWFSITSSIIRNGCVQTAAGCCCSSQKTMEMLPAMFDKQRYESPPVYSPPFTSPSNNGFGPPGSFHAPQSDYNAYPPPPGSYYIEDKPQHFYKWLSPPGIIKTMMATVIVLCVAIFACVASTLMWDMQYGYGMGMGMGMGYGSGYSGSYGSGFGSYGGYGGYGGYGSGYGSYISPYSAKTTMIAMAAINFIGALSFFITSFSKSNTVRSRKFFLAIMIASIIMAILQGIINIVYIVGVNPMAQSSSSMMYNPMLMMCQNLYQTSYSQMGGVGGFPIYNQYLYHYCFVDPQEGVAMVCGFLVVIAFGVAAFFAHKTRGKIWRYGKPNIYWDQPLVGGKASEGRDVEEWVRDNRMVVTVGLTSPLCCYFSANSKPVVLPGSRETVNNVEESHSVQDAPTLLVSEKGAGLLNASANSVISYPPAKVDSSSYNEDTYDHNEDGSDLRHMLYLVSSPAAGQDRPAGARYSERTTSRPSEAFSHGGRTSSSPSEETGGGRKPSANRGKRRRRNPELDESQYETEYTTGGETGNELDGEEWESAYPEITSDAERHDYKREFDADLREYKRLCAEMDDINDQLNKLSRQLDTLDENSAKYQAVAEEYNHLKDLKQTSDYQSKKKQCRRLRHKLFHIKRMVKNYDKNHS</sequence>
<gene>
    <name evidence="1" type="ORF">L3Q82_025593</name>
</gene>
<protein>
    <submittedName>
        <fullName evidence="1">Uncharacterized protein</fullName>
    </submittedName>
</protein>
<name>A0ACB8WMQ8_9TELE</name>
<proteinExistence type="predicted"/>
<evidence type="ECO:0000313" key="2">
    <source>
        <dbReference type="Proteomes" id="UP000831701"/>
    </source>
</evidence>